<evidence type="ECO:0000313" key="6">
    <source>
        <dbReference type="Proteomes" id="UP000582213"/>
    </source>
</evidence>
<dbReference type="InterPro" id="IPR001375">
    <property type="entry name" value="Peptidase_S9_cat"/>
</dbReference>
<protein>
    <submittedName>
        <fullName evidence="4">Alpha/beta fold hydrolase</fullName>
    </submittedName>
    <submittedName>
        <fullName evidence="3">Dipeptidyl aminopeptidase/acylaminoacyl peptidase</fullName>
    </submittedName>
</protein>
<reference evidence="4 5" key="1">
    <citation type="submission" date="2019-10" db="EMBL/GenBank/DDBJ databases">
        <title>Genome Sequences from Six Type Strain Members of the Archaeal Family Sulfolobaceae: Acidianus ambivalens, Acidianus infernus, Metallosphaera prunae, Stygiolobus azoricus, Sulfolobus metallicus, and Sulfurisphaera ohwakuensis.</title>
        <authorList>
            <person name="Counts J.A."/>
            <person name="Kelly R.M."/>
        </authorList>
    </citation>
    <scope>NUCLEOTIDE SEQUENCE [LARGE SCALE GENOMIC DNA]</scope>
    <source>
        <strain evidence="4 5">TA-1</strain>
    </source>
</reference>
<dbReference type="RefSeq" id="WP_156014931.1">
    <property type="nucleotide sequence ID" value="NZ_CP045484.1"/>
</dbReference>
<dbReference type="EMBL" id="CP045484">
    <property type="protein sequence ID" value="QGR17446.1"/>
    <property type="molecule type" value="Genomic_DNA"/>
</dbReference>
<dbReference type="KEGG" id="soh:D1869_09750"/>
<organism evidence="4 5">
    <name type="scientific">Sulfurisphaera ohwakuensis</name>
    <dbReference type="NCBI Taxonomy" id="69656"/>
    <lineage>
        <taxon>Archaea</taxon>
        <taxon>Thermoproteota</taxon>
        <taxon>Thermoprotei</taxon>
        <taxon>Sulfolobales</taxon>
        <taxon>Sulfolobaceae</taxon>
        <taxon>Sulfurisphaera</taxon>
    </lineage>
</organism>
<dbReference type="PANTHER" id="PTHR42776">
    <property type="entry name" value="SERINE PEPTIDASE S9 FAMILY MEMBER"/>
    <property type="match status" value="1"/>
</dbReference>
<dbReference type="GO" id="GO:0006508">
    <property type="term" value="P:proteolysis"/>
    <property type="evidence" value="ECO:0007669"/>
    <property type="project" value="InterPro"/>
</dbReference>
<evidence type="ECO:0000313" key="3">
    <source>
        <dbReference type="EMBL" id="MBB5253529.1"/>
    </source>
</evidence>
<evidence type="ECO:0000256" key="1">
    <source>
        <dbReference type="ARBA" id="ARBA00022801"/>
    </source>
</evidence>
<evidence type="ECO:0000259" key="2">
    <source>
        <dbReference type="Pfam" id="PF00326"/>
    </source>
</evidence>
<dbReference type="EMBL" id="JACHFY010000005">
    <property type="protein sequence ID" value="MBB5253529.1"/>
    <property type="molecule type" value="Genomic_DNA"/>
</dbReference>
<dbReference type="Proteomes" id="UP000582213">
    <property type="component" value="Unassembled WGS sequence"/>
</dbReference>
<evidence type="ECO:0000313" key="4">
    <source>
        <dbReference type="EMBL" id="QGR17446.1"/>
    </source>
</evidence>
<dbReference type="Proteomes" id="UP000427373">
    <property type="component" value="Chromosome"/>
</dbReference>
<reference evidence="3 6" key="2">
    <citation type="submission" date="2020-08" db="EMBL/GenBank/DDBJ databases">
        <title>Genomic Encyclopedia of Type Strains, Phase IV (KMG-IV): sequencing the most valuable type-strain genomes for metagenomic binning, comparative biology and taxonomic classification.</title>
        <authorList>
            <person name="Goeker M."/>
        </authorList>
    </citation>
    <scope>NUCLEOTIDE SEQUENCE [LARGE SCALE GENOMIC DNA]</scope>
    <source>
        <strain evidence="3 6">DSM 12421</strain>
    </source>
</reference>
<dbReference type="GeneID" id="42801529"/>
<gene>
    <name evidence="4" type="ORF">D1869_09750</name>
    <name evidence="3" type="ORF">HNQ62_001298</name>
</gene>
<keyword evidence="3" id="KW-0645">Protease</keyword>
<evidence type="ECO:0000313" key="5">
    <source>
        <dbReference type="Proteomes" id="UP000427373"/>
    </source>
</evidence>
<keyword evidence="5" id="KW-1185">Reference proteome</keyword>
<keyword evidence="1 4" id="KW-0378">Hydrolase</keyword>
<proteinExistence type="predicted"/>
<dbReference type="PANTHER" id="PTHR42776:SF27">
    <property type="entry name" value="DIPEPTIDYL PEPTIDASE FAMILY MEMBER 6"/>
    <property type="match status" value="1"/>
</dbReference>
<dbReference type="AlphaFoldDB" id="A0A650CI41"/>
<feature type="domain" description="Peptidase S9 prolyl oligopeptidase catalytic" evidence="2">
    <location>
        <begin position="338"/>
        <end position="537"/>
    </location>
</feature>
<accession>A0A650CI41</accession>
<dbReference type="OrthoDB" id="31240at2157"/>
<dbReference type="GO" id="GO:0004177">
    <property type="term" value="F:aminopeptidase activity"/>
    <property type="evidence" value="ECO:0007669"/>
    <property type="project" value="UniProtKB-KW"/>
</dbReference>
<dbReference type="SUPFAM" id="SSF82171">
    <property type="entry name" value="DPP6 N-terminal domain-like"/>
    <property type="match status" value="1"/>
</dbReference>
<dbReference type="Gene3D" id="3.40.50.1820">
    <property type="entry name" value="alpha/beta hydrolase"/>
    <property type="match status" value="1"/>
</dbReference>
<name>A0A650CI41_SULOH</name>
<keyword evidence="3" id="KW-0031">Aminopeptidase</keyword>
<sequence length="538" mass="62020">MKYEDLFKIKPVLDYDVYNGKIATIIRDEKPVLYVNGEKVQLEGYVEDVDWINGNKMFIIIDPNGSEIRKIYLYESGKIEKIIDNEFDNVSPHETKEGILVISNYDKRTLHLYLYNEGKYIKLSKGEGPVNNYCFNGKYIVYSTGIYDNNIHVTDLSGNEIHVINIPNSEQELANKNCFTSPSSFIFLSNHEDLFKVYEFDILKGEIRKIKESDYEIFEAIPYKGSIAYVEDRHGNFVLVHEKEILNEGFTRSLTVDGDYLYFINSKHDRSADLYRYGKEIERLTDSMIDIKGDFVKPKVVSYDSNGVRIYALLYEKGNEDRGVVYIHGGPDWECMNNFNPEIQFLLEKGFKVICPNYRGSTGYGRKFNHLNDKDPGGGELLDVINSVKVLGVKKVAITGASYGGYLTMMAITKFPDLWCSAVAVVPFVNWFTEKKFEREVLQQYDEIKVGNDENLLRDRSPIFFIDRIRTPLLLLAGENDPRCPAEETLQVVEELKKLGKEVKYKIYKDEGHGFAKIENYVDSIRETVEFISSHCQK</sequence>
<dbReference type="InterPro" id="IPR029058">
    <property type="entry name" value="AB_hydrolase_fold"/>
</dbReference>
<dbReference type="SUPFAM" id="SSF53474">
    <property type="entry name" value="alpha/beta-Hydrolases"/>
    <property type="match status" value="1"/>
</dbReference>
<dbReference type="GO" id="GO:0004252">
    <property type="term" value="F:serine-type endopeptidase activity"/>
    <property type="evidence" value="ECO:0007669"/>
    <property type="project" value="TreeGrafter"/>
</dbReference>
<dbReference type="Pfam" id="PF00326">
    <property type="entry name" value="Peptidase_S9"/>
    <property type="match status" value="1"/>
</dbReference>